<proteinExistence type="predicted"/>
<keyword evidence="1" id="KW-0560">Oxidoreductase</keyword>
<sequence>MSNPENTTVELSCGLPPGPEFSDLATLAEECGYARVWIFGSAPLWEDPFAHLALAASRTSRIGFGTAVSIPSERSEMAMASSIATVARISGGRFRVCFGTGATARRTMGRAPLPLKMVGEYLSAVRGLLEGQTVTIDGSPVRMLHAEGLAAPRPVDAQIWLSAFGPRAIELAGRVADGIIGQHPHPTLPTATMRAGTVLEPGEHRESRRVREAVGPWRAVAYHEAYAIAGARAVDAMPGGARWRAEVERLAPEGERHLLTHQGHVTHLTERDLPLTGFDGGFPSMIGEPDAIRAELTRLAGRGVREVIYTPSGPDVARELTTFAAAAR</sequence>
<dbReference type="InterPro" id="IPR050564">
    <property type="entry name" value="F420-G6PD/mer"/>
</dbReference>
<evidence type="ECO:0000256" key="1">
    <source>
        <dbReference type="ARBA" id="ARBA00023002"/>
    </source>
</evidence>
<reference evidence="3 4" key="1">
    <citation type="submission" date="2024-06" db="EMBL/GenBank/DDBJ databases">
        <title>The Natural Products Discovery Center: Release of the First 8490 Sequenced Strains for Exploring Actinobacteria Biosynthetic Diversity.</title>
        <authorList>
            <person name="Kalkreuter E."/>
            <person name="Kautsar S.A."/>
            <person name="Yang D."/>
            <person name="Bader C.D."/>
            <person name="Teijaro C.N."/>
            <person name="Fluegel L."/>
            <person name="Davis C.M."/>
            <person name="Simpson J.R."/>
            <person name="Lauterbach L."/>
            <person name="Steele A.D."/>
            <person name="Gui C."/>
            <person name="Meng S."/>
            <person name="Li G."/>
            <person name="Viehrig K."/>
            <person name="Ye F."/>
            <person name="Su P."/>
            <person name="Kiefer A.F."/>
            <person name="Nichols A."/>
            <person name="Cepeda A.J."/>
            <person name="Yan W."/>
            <person name="Fan B."/>
            <person name="Jiang Y."/>
            <person name="Adhikari A."/>
            <person name="Zheng C.-J."/>
            <person name="Schuster L."/>
            <person name="Cowan T.M."/>
            <person name="Smanski M.J."/>
            <person name="Chevrette M.G."/>
            <person name="De Carvalho L.P.S."/>
            <person name="Shen B."/>
        </authorList>
    </citation>
    <scope>NUCLEOTIDE SEQUENCE [LARGE SCALE GENOMIC DNA]</scope>
    <source>
        <strain evidence="3 4">NPDC050403</strain>
    </source>
</reference>
<evidence type="ECO:0000313" key="4">
    <source>
        <dbReference type="Proteomes" id="UP001551695"/>
    </source>
</evidence>
<dbReference type="InterPro" id="IPR036661">
    <property type="entry name" value="Luciferase-like_sf"/>
</dbReference>
<comment type="caution">
    <text evidence="3">The sequence shown here is derived from an EMBL/GenBank/DDBJ whole genome shotgun (WGS) entry which is preliminary data.</text>
</comment>
<dbReference type="PANTHER" id="PTHR43244">
    <property type="match status" value="1"/>
</dbReference>
<dbReference type="Gene3D" id="3.20.20.30">
    <property type="entry name" value="Luciferase-like domain"/>
    <property type="match status" value="1"/>
</dbReference>
<gene>
    <name evidence="3" type="ORF">AB0I48_27015</name>
</gene>
<keyword evidence="4" id="KW-1185">Reference proteome</keyword>
<dbReference type="PANTHER" id="PTHR43244:SF1">
    <property type="entry name" value="5,10-METHYLENETETRAHYDROMETHANOPTERIN REDUCTASE"/>
    <property type="match status" value="1"/>
</dbReference>
<organism evidence="3 4">
    <name type="scientific">Nocardia aurea</name>
    <dbReference type="NCBI Taxonomy" id="2144174"/>
    <lineage>
        <taxon>Bacteria</taxon>
        <taxon>Bacillati</taxon>
        <taxon>Actinomycetota</taxon>
        <taxon>Actinomycetes</taxon>
        <taxon>Mycobacteriales</taxon>
        <taxon>Nocardiaceae</taxon>
        <taxon>Nocardia</taxon>
    </lineage>
</organism>
<evidence type="ECO:0000259" key="2">
    <source>
        <dbReference type="Pfam" id="PF00296"/>
    </source>
</evidence>
<dbReference type="RefSeq" id="WP_357787480.1">
    <property type="nucleotide sequence ID" value="NZ_JBFAKC010000014.1"/>
</dbReference>
<accession>A0ABV3G0L5</accession>
<dbReference type="InterPro" id="IPR011251">
    <property type="entry name" value="Luciferase-like_dom"/>
</dbReference>
<dbReference type="Proteomes" id="UP001551695">
    <property type="component" value="Unassembled WGS sequence"/>
</dbReference>
<evidence type="ECO:0000313" key="3">
    <source>
        <dbReference type="EMBL" id="MEV0711221.1"/>
    </source>
</evidence>
<name>A0ABV3G0L5_9NOCA</name>
<feature type="domain" description="Luciferase-like" evidence="2">
    <location>
        <begin position="20"/>
        <end position="305"/>
    </location>
</feature>
<dbReference type="SUPFAM" id="SSF51679">
    <property type="entry name" value="Bacterial luciferase-like"/>
    <property type="match status" value="1"/>
</dbReference>
<protein>
    <submittedName>
        <fullName evidence="3">LLM class flavin-dependent oxidoreductase</fullName>
    </submittedName>
</protein>
<dbReference type="Pfam" id="PF00296">
    <property type="entry name" value="Bac_luciferase"/>
    <property type="match status" value="1"/>
</dbReference>
<dbReference type="EMBL" id="JBFAKC010000014">
    <property type="protein sequence ID" value="MEV0711221.1"/>
    <property type="molecule type" value="Genomic_DNA"/>
</dbReference>